<comment type="caution">
    <text evidence="1">The sequence shown here is derived from an EMBL/GenBank/DDBJ whole genome shotgun (WGS) entry which is preliminary data.</text>
</comment>
<gene>
    <name evidence="1" type="ORF">SCF082_LOCUS39673</name>
</gene>
<accession>A0ABP0Q6U2</accession>
<name>A0ABP0Q6U2_9DINO</name>
<feature type="non-terminal residue" evidence="1">
    <location>
        <position position="301"/>
    </location>
</feature>
<sequence length="301" mass="33947">MPAESKHWKSKADKLRQNFRTKSKLRRQAFDQILDFLNGNLEMDVVCHYCITNSEGEPCCQSRDDALAKTLTNMDLAKAADAKQREYVDMLLGELTLANADDLPTINDDVLEADDSFHAVNSKRKQLVYQEVVKQSFQPSAYLLDEVIKPMDDHINRLLRRSELVNKEARAMCPTCMDSAFSERLLSGFPKELAKQPLEIQESTYNTVVSILDDLCMHCPVSTGPVEVKNGQIQHIASRRGRVACKGPIAAKESSYLMAAVRAFELQKHWVLEHTVPKKKTTAEIMKHSGRSLPTACNQHS</sequence>
<proteinExistence type="predicted"/>
<evidence type="ECO:0000313" key="2">
    <source>
        <dbReference type="Proteomes" id="UP001642464"/>
    </source>
</evidence>
<reference evidence="1 2" key="1">
    <citation type="submission" date="2024-02" db="EMBL/GenBank/DDBJ databases">
        <authorList>
            <person name="Chen Y."/>
            <person name="Shah S."/>
            <person name="Dougan E. K."/>
            <person name="Thang M."/>
            <person name="Chan C."/>
        </authorList>
    </citation>
    <scope>NUCLEOTIDE SEQUENCE [LARGE SCALE GENOMIC DNA]</scope>
</reference>
<evidence type="ECO:0000313" key="1">
    <source>
        <dbReference type="EMBL" id="CAK9083585.1"/>
    </source>
</evidence>
<organism evidence="1 2">
    <name type="scientific">Durusdinium trenchii</name>
    <dbReference type="NCBI Taxonomy" id="1381693"/>
    <lineage>
        <taxon>Eukaryota</taxon>
        <taxon>Sar</taxon>
        <taxon>Alveolata</taxon>
        <taxon>Dinophyceae</taxon>
        <taxon>Suessiales</taxon>
        <taxon>Symbiodiniaceae</taxon>
        <taxon>Durusdinium</taxon>
    </lineage>
</organism>
<dbReference type="EMBL" id="CAXAMM010039082">
    <property type="protein sequence ID" value="CAK9083585.1"/>
    <property type="molecule type" value="Genomic_DNA"/>
</dbReference>
<keyword evidence="2" id="KW-1185">Reference proteome</keyword>
<protein>
    <submittedName>
        <fullName evidence="1">Uncharacterized protein</fullName>
    </submittedName>
</protein>
<dbReference type="Proteomes" id="UP001642464">
    <property type="component" value="Unassembled WGS sequence"/>
</dbReference>